<feature type="domain" description="Putative restriction endonuclease" evidence="3">
    <location>
        <begin position="46"/>
        <end position="195"/>
    </location>
</feature>
<dbReference type="PANTHER" id="PTHR33352:SF3">
    <property type="entry name" value="SLR1612 PROTEIN"/>
    <property type="match status" value="1"/>
</dbReference>
<dbReference type="Pfam" id="PF05685">
    <property type="entry name" value="Uma2"/>
    <property type="match status" value="1"/>
</dbReference>
<dbReference type="PANTHER" id="PTHR33352">
    <property type="entry name" value="SLR1095 PROTEIN"/>
    <property type="match status" value="1"/>
</dbReference>
<dbReference type="InterPro" id="IPR008538">
    <property type="entry name" value="Uma2"/>
</dbReference>
<dbReference type="OrthoDB" id="453897at2"/>
<dbReference type="eggNOG" id="COG4636">
    <property type="taxonomic scope" value="Bacteria"/>
</dbReference>
<keyword evidence="5" id="KW-1185">Reference proteome</keyword>
<dbReference type="AlphaFoldDB" id="B4VI78"/>
<dbReference type="EMBL" id="DS989841">
    <property type="protein sequence ID" value="EDX78579.1"/>
    <property type="molecule type" value="Genomic_DNA"/>
</dbReference>
<gene>
    <name evidence="4" type="ORF">MC7420_7232</name>
</gene>
<evidence type="ECO:0000313" key="4">
    <source>
        <dbReference type="EMBL" id="EDX78579.1"/>
    </source>
</evidence>
<reference evidence="4 5" key="1">
    <citation type="submission" date="2008-07" db="EMBL/GenBank/DDBJ databases">
        <authorList>
            <person name="Tandeau de Marsac N."/>
            <person name="Ferriera S."/>
            <person name="Johnson J."/>
            <person name="Kravitz S."/>
            <person name="Beeson K."/>
            <person name="Sutton G."/>
            <person name="Rogers Y.-H."/>
            <person name="Friedman R."/>
            <person name="Frazier M."/>
            <person name="Venter J.C."/>
        </authorList>
    </citation>
    <scope>NUCLEOTIDE SEQUENCE [LARGE SCALE GENOMIC DNA]</scope>
    <source>
        <strain evidence="4 5">PCC 7420</strain>
    </source>
</reference>
<dbReference type="STRING" id="118168.MC7420_7232"/>
<evidence type="ECO:0000259" key="3">
    <source>
        <dbReference type="Pfam" id="PF05685"/>
    </source>
</evidence>
<organism evidence="4 5">
    <name type="scientific">Coleofasciculus chthonoplastes PCC 7420</name>
    <dbReference type="NCBI Taxonomy" id="118168"/>
    <lineage>
        <taxon>Bacteria</taxon>
        <taxon>Bacillati</taxon>
        <taxon>Cyanobacteriota</taxon>
        <taxon>Cyanophyceae</taxon>
        <taxon>Coleofasciculales</taxon>
        <taxon>Coleofasciculaceae</taxon>
        <taxon>Coleofasciculus</taxon>
    </lineage>
</organism>
<dbReference type="RefSeq" id="WP_006098055.1">
    <property type="nucleotide sequence ID" value="NZ_DS989841.1"/>
</dbReference>
<dbReference type="HOGENOM" id="CLU_075279_2_1_3"/>
<feature type="region of interest" description="Disordered" evidence="2">
    <location>
        <begin position="1"/>
        <end position="29"/>
    </location>
</feature>
<dbReference type="Proteomes" id="UP000003835">
    <property type="component" value="Unassembled WGS sequence"/>
</dbReference>
<dbReference type="CDD" id="cd06260">
    <property type="entry name" value="DUF820-like"/>
    <property type="match status" value="1"/>
</dbReference>
<feature type="compositionally biased region" description="Polar residues" evidence="2">
    <location>
        <begin position="1"/>
        <end position="19"/>
    </location>
</feature>
<accession>B4VI78</accession>
<feature type="coiled-coil region" evidence="1">
    <location>
        <begin position="230"/>
        <end position="300"/>
    </location>
</feature>
<proteinExistence type="predicted"/>
<name>B4VI78_9CYAN</name>
<sequence length="304" mass="35537">MIRLPTQSNPPDSPRQTLPTMYDLPSDNPEDPGLPDEFHFFQPLLLLLTFQPTNWNWEEVFSACDLNLYYDVNHTHWYKRPDWFGVVGIPRLYEQRELRLSYVIWQEQISPFVVVELLSPGTEDEDFGRTIPQAGSPPTKWQVYEKILRVPYYVIFSRYTLELQIFHLVEGKYQRVNLTDNRLVIPELGLSLGLWSGRFREIRGQWLRWMTPSGELIPTDNEQAVFAEQRAIAAEERAQQEAEFARLAQERAQQEAQRAQLAEERAQQEAQRAQLAEEQALAAEERAQQLAQRLRELGIDPDNI</sequence>
<evidence type="ECO:0000313" key="5">
    <source>
        <dbReference type="Proteomes" id="UP000003835"/>
    </source>
</evidence>
<keyword evidence="1" id="KW-0175">Coiled coil</keyword>
<protein>
    <recommendedName>
        <fullName evidence="3">Putative restriction endonuclease domain-containing protein</fullName>
    </recommendedName>
</protein>
<evidence type="ECO:0000256" key="2">
    <source>
        <dbReference type="SAM" id="MobiDB-lite"/>
    </source>
</evidence>
<evidence type="ECO:0000256" key="1">
    <source>
        <dbReference type="SAM" id="Coils"/>
    </source>
</evidence>